<evidence type="ECO:0000256" key="5">
    <source>
        <dbReference type="ARBA" id="ARBA00023274"/>
    </source>
</evidence>
<keyword evidence="5 7" id="KW-0687">Ribonucleoprotein</keyword>
<evidence type="ECO:0000256" key="6">
    <source>
        <dbReference type="ARBA" id="ARBA00035207"/>
    </source>
</evidence>
<keyword evidence="2 7" id="KW-0699">rRNA-binding</keyword>
<evidence type="ECO:0000256" key="10">
    <source>
        <dbReference type="RuleBase" id="RU004008"/>
    </source>
</evidence>
<reference evidence="12 13" key="1">
    <citation type="journal article" date="2016" name="Nat. Commun.">
        <title>Thousands of microbial genomes shed light on interconnected biogeochemical processes in an aquifer system.</title>
        <authorList>
            <person name="Anantharaman K."/>
            <person name="Brown C.T."/>
            <person name="Hug L.A."/>
            <person name="Sharon I."/>
            <person name="Castelle C.J."/>
            <person name="Probst A.J."/>
            <person name="Thomas B.C."/>
            <person name="Singh A."/>
            <person name="Wilkins M.J."/>
            <person name="Karaoz U."/>
            <person name="Brodie E.L."/>
            <person name="Williams K.H."/>
            <person name="Hubbard S.S."/>
            <person name="Banfield J.F."/>
        </authorList>
    </citation>
    <scope>NUCLEOTIDE SEQUENCE [LARGE SCALE GENOMIC DNA]</scope>
</reference>
<dbReference type="AlphaFoldDB" id="A0A1G2CM93"/>
<evidence type="ECO:0000256" key="1">
    <source>
        <dbReference type="ARBA" id="ARBA00009451"/>
    </source>
</evidence>
<evidence type="ECO:0000256" key="8">
    <source>
        <dbReference type="RuleBase" id="RU004005"/>
    </source>
</evidence>
<evidence type="ECO:0000256" key="3">
    <source>
        <dbReference type="ARBA" id="ARBA00022884"/>
    </source>
</evidence>
<keyword evidence="4 7" id="KW-0689">Ribosomal protein</keyword>
<feature type="region of interest" description="Disordered" evidence="11">
    <location>
        <begin position="126"/>
        <end position="153"/>
    </location>
</feature>
<dbReference type="InterPro" id="IPR047867">
    <property type="entry name" value="Ribosomal_uL22_bac/org-type"/>
</dbReference>
<evidence type="ECO:0000256" key="9">
    <source>
        <dbReference type="RuleBase" id="RU004006"/>
    </source>
</evidence>
<comment type="function">
    <text evidence="7 10">This protein binds specifically to 23S rRNA; its binding is stimulated by other ribosomal proteins, e.g., L4, L17, and L20. It is important during the early stages of 50S assembly. It makes multiple contacts with different domains of the 23S rRNA in the assembled 50S subunit and ribosome.</text>
</comment>
<evidence type="ECO:0000256" key="4">
    <source>
        <dbReference type="ARBA" id="ARBA00022980"/>
    </source>
</evidence>
<evidence type="ECO:0000313" key="13">
    <source>
        <dbReference type="Proteomes" id="UP000178495"/>
    </source>
</evidence>
<comment type="caution">
    <text evidence="12">The sequence shown here is derived from an EMBL/GenBank/DDBJ whole genome shotgun (WGS) entry which is preliminary data.</text>
</comment>
<dbReference type="InterPro" id="IPR036394">
    <property type="entry name" value="Ribosomal_uL22_sf"/>
</dbReference>
<evidence type="ECO:0000256" key="7">
    <source>
        <dbReference type="HAMAP-Rule" id="MF_01331"/>
    </source>
</evidence>
<dbReference type="GO" id="GO:0019843">
    <property type="term" value="F:rRNA binding"/>
    <property type="evidence" value="ECO:0007669"/>
    <property type="project" value="UniProtKB-UniRule"/>
</dbReference>
<evidence type="ECO:0000256" key="2">
    <source>
        <dbReference type="ARBA" id="ARBA00022730"/>
    </source>
</evidence>
<dbReference type="NCBIfam" id="TIGR01044">
    <property type="entry name" value="rplV_bact"/>
    <property type="match status" value="1"/>
</dbReference>
<dbReference type="GO" id="GO:0003735">
    <property type="term" value="F:structural constituent of ribosome"/>
    <property type="evidence" value="ECO:0007669"/>
    <property type="project" value="InterPro"/>
</dbReference>
<dbReference type="CDD" id="cd00336">
    <property type="entry name" value="Ribosomal_L22"/>
    <property type="match status" value="1"/>
</dbReference>
<comment type="subunit">
    <text evidence="7 9">Part of the 50S ribosomal subunit.</text>
</comment>
<comment type="similarity">
    <text evidence="1 7 8">Belongs to the universal ribosomal protein uL22 family.</text>
</comment>
<comment type="function">
    <text evidence="7">The globular domain of the protein is located near the polypeptide exit tunnel on the outside of the subunit, while an extended beta-hairpin is found that lines the wall of the exit tunnel in the center of the 70S ribosome.</text>
</comment>
<organism evidence="12 13">
    <name type="scientific">Candidatus Liptonbacteria bacterium RIFCSPLOWO2_01_FULL_56_20</name>
    <dbReference type="NCBI Taxonomy" id="1798652"/>
    <lineage>
        <taxon>Bacteria</taxon>
        <taxon>Candidatus Liptoniibacteriota</taxon>
    </lineage>
</organism>
<name>A0A1G2CM93_9BACT</name>
<dbReference type="GO" id="GO:0022625">
    <property type="term" value="C:cytosolic large ribosomal subunit"/>
    <property type="evidence" value="ECO:0007669"/>
    <property type="project" value="TreeGrafter"/>
</dbReference>
<dbReference type="Proteomes" id="UP000178495">
    <property type="component" value="Unassembled WGS sequence"/>
</dbReference>
<dbReference type="GO" id="GO:0006412">
    <property type="term" value="P:translation"/>
    <property type="evidence" value="ECO:0007669"/>
    <property type="project" value="UniProtKB-UniRule"/>
</dbReference>
<accession>A0A1G2CM93</accession>
<keyword evidence="3 7" id="KW-0694">RNA-binding</keyword>
<protein>
    <recommendedName>
        <fullName evidence="6 7">Large ribosomal subunit protein uL22</fullName>
    </recommendedName>
</protein>
<sequence>MQQIARLQYAKIAPRKARLIANVLRGLTASEAEAQLLHQRQRAAKLILKLLRSAVANAKSGKRLDPDRLIIGRIQVDQGPMLKRSLPRARGMATPIQKKTSHLTLVLEEGAAPRPPRFKIIIPKKVKLPPGEGKPKTRKTAQAESEERAKTRKLEKPGFFKRFFRRKSV</sequence>
<dbReference type="Pfam" id="PF00237">
    <property type="entry name" value="Ribosomal_L22"/>
    <property type="match status" value="1"/>
</dbReference>
<dbReference type="InterPro" id="IPR005727">
    <property type="entry name" value="Ribosomal_uL22_bac/chlpt-type"/>
</dbReference>
<dbReference type="HAMAP" id="MF_01331_B">
    <property type="entry name" value="Ribosomal_uL22_B"/>
    <property type="match status" value="1"/>
</dbReference>
<dbReference type="STRING" id="1798652.A3A43_01510"/>
<dbReference type="InterPro" id="IPR001063">
    <property type="entry name" value="Ribosomal_uL22"/>
</dbReference>
<evidence type="ECO:0000313" key="12">
    <source>
        <dbReference type="EMBL" id="OGZ01568.1"/>
    </source>
</evidence>
<evidence type="ECO:0000256" key="11">
    <source>
        <dbReference type="SAM" id="MobiDB-lite"/>
    </source>
</evidence>
<gene>
    <name evidence="7" type="primary">rplV</name>
    <name evidence="12" type="ORF">A3A43_01510</name>
</gene>
<dbReference type="PANTHER" id="PTHR13501">
    <property type="entry name" value="CHLOROPLAST 50S RIBOSOMAL PROTEIN L22-RELATED"/>
    <property type="match status" value="1"/>
</dbReference>
<dbReference type="PANTHER" id="PTHR13501:SF8">
    <property type="entry name" value="LARGE RIBOSOMAL SUBUNIT PROTEIN UL22M"/>
    <property type="match status" value="1"/>
</dbReference>
<dbReference type="SUPFAM" id="SSF54843">
    <property type="entry name" value="Ribosomal protein L22"/>
    <property type="match status" value="1"/>
</dbReference>
<dbReference type="Gene3D" id="3.90.470.10">
    <property type="entry name" value="Ribosomal protein L22/L17"/>
    <property type="match status" value="1"/>
</dbReference>
<dbReference type="EMBL" id="MHLC01000007">
    <property type="protein sequence ID" value="OGZ01568.1"/>
    <property type="molecule type" value="Genomic_DNA"/>
</dbReference>
<proteinExistence type="inferred from homology"/>